<accession>A0A915A265</accession>
<dbReference type="Proteomes" id="UP000887569">
    <property type="component" value="Unplaced"/>
</dbReference>
<proteinExistence type="predicted"/>
<dbReference type="AlphaFoldDB" id="A0A915A265"/>
<evidence type="ECO:0000313" key="2">
    <source>
        <dbReference type="WBParaSite" id="PgE098_g001_t01"/>
    </source>
</evidence>
<dbReference type="WBParaSite" id="PgE098_g001_t03">
    <property type="protein sequence ID" value="PgE098_g001_t03"/>
    <property type="gene ID" value="PgE098_g001"/>
</dbReference>
<dbReference type="WBParaSite" id="PgE098_g001_t05">
    <property type="protein sequence ID" value="PgE098_g001_t05"/>
    <property type="gene ID" value="PgE098_g001"/>
</dbReference>
<reference evidence="2 3" key="1">
    <citation type="submission" date="2022-11" db="UniProtKB">
        <authorList>
            <consortium name="WormBaseParasite"/>
        </authorList>
    </citation>
    <scope>IDENTIFICATION</scope>
</reference>
<sequence>MRKKQLDKLNDARTFARIFFHNCLLTNGKDGISIWPHVIHAYLLSAVETKLDLECLRNPAILLTTAEAQERCLSRNLALLSAESI</sequence>
<dbReference type="WBParaSite" id="PgE098_g001_t01">
    <property type="protein sequence ID" value="PgE098_g001_t01"/>
    <property type="gene ID" value="PgE098_g001"/>
</dbReference>
<dbReference type="WBParaSite" id="PgE098_g001_t06">
    <property type="protein sequence ID" value="PgE098_g001_t06"/>
    <property type="gene ID" value="PgE098_g001"/>
</dbReference>
<dbReference type="WBParaSite" id="PgE098_g001_t08">
    <property type="protein sequence ID" value="PgE098_g001_t08"/>
    <property type="gene ID" value="PgE098_g001"/>
</dbReference>
<protein>
    <submittedName>
        <fullName evidence="2 3">Uncharacterized protein</fullName>
    </submittedName>
</protein>
<evidence type="ECO:0000313" key="3">
    <source>
        <dbReference type="WBParaSite" id="PgE098_g001_t02"/>
    </source>
</evidence>
<dbReference type="WBParaSite" id="PgE098_g001_t07">
    <property type="protein sequence ID" value="PgE098_g001_t07"/>
    <property type="gene ID" value="PgE098_g001"/>
</dbReference>
<dbReference type="WBParaSite" id="PgE098_g001_t09">
    <property type="protein sequence ID" value="PgE098_g001_t09"/>
    <property type="gene ID" value="PgE098_g001"/>
</dbReference>
<name>A0A915A265_PARUN</name>
<dbReference type="WBParaSite" id="PgE098_g001_t02">
    <property type="protein sequence ID" value="PgE098_g001_t02"/>
    <property type="gene ID" value="PgE098_g001"/>
</dbReference>
<dbReference type="WBParaSite" id="PgE098_g001_t04">
    <property type="protein sequence ID" value="PgE098_g001_t04"/>
    <property type="gene ID" value="PgE098_g001"/>
</dbReference>
<organism evidence="1 2">
    <name type="scientific">Parascaris univalens</name>
    <name type="common">Nematode worm</name>
    <dbReference type="NCBI Taxonomy" id="6257"/>
    <lineage>
        <taxon>Eukaryota</taxon>
        <taxon>Metazoa</taxon>
        <taxon>Ecdysozoa</taxon>
        <taxon>Nematoda</taxon>
        <taxon>Chromadorea</taxon>
        <taxon>Rhabditida</taxon>
        <taxon>Spirurina</taxon>
        <taxon>Ascaridomorpha</taxon>
        <taxon>Ascaridoidea</taxon>
        <taxon>Ascarididae</taxon>
        <taxon>Parascaris</taxon>
    </lineage>
</organism>
<keyword evidence="1" id="KW-1185">Reference proteome</keyword>
<evidence type="ECO:0000313" key="1">
    <source>
        <dbReference type="Proteomes" id="UP000887569"/>
    </source>
</evidence>